<gene>
    <name evidence="2" type="ORF">RNJ44_02396</name>
</gene>
<name>A0ABR4NLJ5_9SACH</name>
<dbReference type="Proteomes" id="UP001623330">
    <property type="component" value="Unassembled WGS sequence"/>
</dbReference>
<evidence type="ECO:0000313" key="2">
    <source>
        <dbReference type="EMBL" id="KAL3228451.1"/>
    </source>
</evidence>
<evidence type="ECO:0000313" key="3">
    <source>
        <dbReference type="Proteomes" id="UP001623330"/>
    </source>
</evidence>
<dbReference type="Gene3D" id="1.20.58.80">
    <property type="entry name" value="Phosphotransferase system, lactose/cellobiose-type IIA subunit"/>
    <property type="match status" value="1"/>
</dbReference>
<organism evidence="2 3">
    <name type="scientific">Nakaseomyces bracarensis</name>
    <dbReference type="NCBI Taxonomy" id="273131"/>
    <lineage>
        <taxon>Eukaryota</taxon>
        <taxon>Fungi</taxon>
        <taxon>Dikarya</taxon>
        <taxon>Ascomycota</taxon>
        <taxon>Saccharomycotina</taxon>
        <taxon>Saccharomycetes</taxon>
        <taxon>Saccharomycetales</taxon>
        <taxon>Saccharomycetaceae</taxon>
        <taxon>Nakaseomyces</taxon>
    </lineage>
</organism>
<sequence>MKSSQQLGAEARDFQFNPNIPLKLYLKTCVTLLNNASDSFQGGDKSLAYFYYFRYVDLCTNKLPTHPQVRIMSNDSEVNLYLQEYKQLLRLEVPHILKIMEGIKREIDALYERHRVSLANNIASPLHPNPAKVSRMDALLNDYYVKKSEGSSEPLRSNQSRVPESTFNEKMILMKENLMCDKQIPSQKPTKVSAAFYPDLPTLF</sequence>
<protein>
    <submittedName>
        <fullName evidence="2">Regulator of free ubiquitin chains 1</fullName>
    </submittedName>
</protein>
<accession>A0ABR4NLJ5</accession>
<dbReference type="InterPro" id="IPR015063">
    <property type="entry name" value="USP8_dimer"/>
</dbReference>
<evidence type="ECO:0000259" key="1">
    <source>
        <dbReference type="Pfam" id="PF08969"/>
    </source>
</evidence>
<reference evidence="2 3" key="1">
    <citation type="submission" date="2024-05" db="EMBL/GenBank/DDBJ databases">
        <title>Long read based assembly of the Candida bracarensis genome reveals expanded adhesin content.</title>
        <authorList>
            <person name="Marcet-Houben M."/>
            <person name="Ksiezopolska E."/>
            <person name="Gabaldon T."/>
        </authorList>
    </citation>
    <scope>NUCLEOTIDE SEQUENCE [LARGE SCALE GENOMIC DNA]</scope>
    <source>
        <strain evidence="2 3">CBM6</strain>
    </source>
</reference>
<comment type="caution">
    <text evidence="2">The sequence shown here is derived from an EMBL/GenBank/DDBJ whole genome shotgun (WGS) entry which is preliminary data.</text>
</comment>
<dbReference type="Pfam" id="PF08969">
    <property type="entry name" value="USP8_dimer"/>
    <property type="match status" value="1"/>
</dbReference>
<feature type="domain" description="USP8 dimerisation" evidence="1">
    <location>
        <begin position="3"/>
        <end position="84"/>
    </location>
</feature>
<dbReference type="EMBL" id="JBEVYD010000013">
    <property type="protein sequence ID" value="KAL3228451.1"/>
    <property type="molecule type" value="Genomic_DNA"/>
</dbReference>
<keyword evidence="3" id="KW-1185">Reference proteome</keyword>
<proteinExistence type="predicted"/>